<keyword evidence="1" id="KW-0732">Signal</keyword>
<protein>
    <submittedName>
        <fullName evidence="2">Gluconate 2-dehydrogenase</fullName>
    </submittedName>
</protein>
<evidence type="ECO:0000313" key="3">
    <source>
        <dbReference type="Proteomes" id="UP000249135"/>
    </source>
</evidence>
<evidence type="ECO:0000256" key="1">
    <source>
        <dbReference type="SAM" id="SignalP"/>
    </source>
</evidence>
<organism evidence="2 3">
    <name type="scientific">Variovorax paradoxus</name>
    <dbReference type="NCBI Taxonomy" id="34073"/>
    <lineage>
        <taxon>Bacteria</taxon>
        <taxon>Pseudomonadati</taxon>
        <taxon>Pseudomonadota</taxon>
        <taxon>Betaproteobacteria</taxon>
        <taxon>Burkholderiales</taxon>
        <taxon>Comamonadaceae</taxon>
        <taxon>Variovorax</taxon>
    </lineage>
</organism>
<evidence type="ECO:0000313" key="2">
    <source>
        <dbReference type="EMBL" id="PZQ73962.1"/>
    </source>
</evidence>
<dbReference type="InterPro" id="IPR027056">
    <property type="entry name" value="Gluconate_2DH_su3"/>
</dbReference>
<proteinExistence type="predicted"/>
<gene>
    <name evidence="2" type="ORF">DI563_13490</name>
</gene>
<dbReference type="Pfam" id="PF13618">
    <property type="entry name" value="Gluconate_2-dh3"/>
    <property type="match status" value="1"/>
</dbReference>
<name>A0A2W5Q934_VARPD</name>
<dbReference type="AlphaFoldDB" id="A0A2W5Q934"/>
<reference evidence="2 3" key="1">
    <citation type="submission" date="2017-08" db="EMBL/GenBank/DDBJ databases">
        <title>Infants hospitalized years apart are colonized by the same room-sourced microbial strains.</title>
        <authorList>
            <person name="Brooks B."/>
            <person name="Olm M.R."/>
            <person name="Firek B.A."/>
            <person name="Baker R."/>
            <person name="Thomas B.C."/>
            <person name="Morowitz M.J."/>
            <person name="Banfield J.F."/>
        </authorList>
    </citation>
    <scope>NUCLEOTIDE SEQUENCE [LARGE SCALE GENOMIC DNA]</scope>
    <source>
        <strain evidence="2">S2_005_003_R2_41</strain>
    </source>
</reference>
<feature type="signal peptide" evidence="1">
    <location>
        <begin position="1"/>
        <end position="34"/>
    </location>
</feature>
<sequence>MNEPSRPARRNFLRQSFVLVPATVTLAGAGTVIAQNAGAPPGSSPAPAPAAAPYTPTYFNADEWAFVRAAVARLIPSDDTGPGAIEAGVPEFIDRQMESAWGHGALWYMQGPFAADASPLFGYQGRMPPRELYRAAIAAIDAHCRKERGGKRFAELDAAAQDELLTAMSKGGVQFEGFGAQDFFGFLLQNTKEGYFSDPIHGGNKNAAAWAMIGFPGARADFLDWVQRPGARYPLPPVSIAGPQG</sequence>
<feature type="chain" id="PRO_5015908659" evidence="1">
    <location>
        <begin position="35"/>
        <end position="245"/>
    </location>
</feature>
<comment type="caution">
    <text evidence="2">The sequence shown here is derived from an EMBL/GenBank/DDBJ whole genome shotgun (WGS) entry which is preliminary data.</text>
</comment>
<accession>A0A2W5Q934</accession>
<dbReference type="Proteomes" id="UP000249135">
    <property type="component" value="Unassembled WGS sequence"/>
</dbReference>
<dbReference type="EMBL" id="QFPP01000156">
    <property type="protein sequence ID" value="PZQ73962.1"/>
    <property type="molecule type" value="Genomic_DNA"/>
</dbReference>